<feature type="region of interest" description="Disordered" evidence="1">
    <location>
        <begin position="25"/>
        <end position="46"/>
    </location>
</feature>
<dbReference type="AlphaFoldDB" id="A0A0D7CWH0"/>
<evidence type="ECO:0000256" key="2">
    <source>
        <dbReference type="SAM" id="SignalP"/>
    </source>
</evidence>
<keyword evidence="4" id="KW-1185">Reference proteome</keyword>
<feature type="signal peptide" evidence="2">
    <location>
        <begin position="1"/>
        <end position="25"/>
    </location>
</feature>
<dbReference type="PATRIC" id="fig|1240678.4.peg.112"/>
<sequence>MKYAKSAAIVAGSLMAVGAAAPAFAAGPTPPHALPQTGPSSTLSNVLHAKPLDGHRLAPVVKTVKGATQKVQGGKKFLLTGNKIGNGNPGSLLGGLQIGK</sequence>
<evidence type="ECO:0000313" key="4">
    <source>
        <dbReference type="Proteomes" id="UP000032458"/>
    </source>
</evidence>
<protein>
    <recommendedName>
        <fullName evidence="5">Secreted protein</fullName>
    </recommendedName>
</protein>
<organism evidence="3 4">
    <name type="scientific">Streptomyces natalensis ATCC 27448</name>
    <dbReference type="NCBI Taxonomy" id="1240678"/>
    <lineage>
        <taxon>Bacteria</taxon>
        <taxon>Bacillati</taxon>
        <taxon>Actinomycetota</taxon>
        <taxon>Actinomycetes</taxon>
        <taxon>Kitasatosporales</taxon>
        <taxon>Streptomycetaceae</taxon>
        <taxon>Streptomyces</taxon>
    </lineage>
</organism>
<dbReference type="EMBL" id="JRKI01000002">
    <property type="protein sequence ID" value="KIZ19702.1"/>
    <property type="molecule type" value="Genomic_DNA"/>
</dbReference>
<reference evidence="3 4" key="1">
    <citation type="submission" date="2014-09" db="EMBL/GenBank/DDBJ databases">
        <title>Draft genome sequence of Streptomyces natalensis ATCC 27448, producer of the antifungal pimaricin.</title>
        <authorList>
            <person name="Mendes M.V."/>
            <person name="Beites T."/>
            <person name="Pires S."/>
            <person name="Santos C.L."/>
            <person name="Moradas-Ferreira P."/>
        </authorList>
    </citation>
    <scope>NUCLEOTIDE SEQUENCE [LARGE SCALE GENOMIC DNA]</scope>
    <source>
        <strain evidence="3 4">ATCC 27448</strain>
    </source>
</reference>
<accession>A0A0D7CWH0</accession>
<gene>
    <name evidence="3" type="ORF">SNA_00495</name>
</gene>
<dbReference type="Proteomes" id="UP000032458">
    <property type="component" value="Unassembled WGS sequence"/>
</dbReference>
<dbReference type="RefSeq" id="WP_030065669.1">
    <property type="nucleotide sequence ID" value="NZ_JRKI01000002.1"/>
</dbReference>
<feature type="chain" id="PRO_5002318165" description="Secreted protein" evidence="2">
    <location>
        <begin position="26"/>
        <end position="100"/>
    </location>
</feature>
<name>A0A0D7CWH0_9ACTN</name>
<evidence type="ECO:0000256" key="1">
    <source>
        <dbReference type="SAM" id="MobiDB-lite"/>
    </source>
</evidence>
<keyword evidence="2" id="KW-0732">Signal</keyword>
<proteinExistence type="predicted"/>
<comment type="caution">
    <text evidence="3">The sequence shown here is derived from an EMBL/GenBank/DDBJ whole genome shotgun (WGS) entry which is preliminary data.</text>
</comment>
<evidence type="ECO:0008006" key="5">
    <source>
        <dbReference type="Google" id="ProtNLM"/>
    </source>
</evidence>
<evidence type="ECO:0000313" key="3">
    <source>
        <dbReference type="EMBL" id="KIZ19702.1"/>
    </source>
</evidence>